<dbReference type="Gene3D" id="3.40.50.1460">
    <property type="match status" value="1"/>
</dbReference>
<dbReference type="SUPFAM" id="SSF52129">
    <property type="entry name" value="Caspase-like"/>
    <property type="match status" value="1"/>
</dbReference>
<evidence type="ECO:0000259" key="4">
    <source>
        <dbReference type="PROSITE" id="PS50208"/>
    </source>
</evidence>
<name>A0ABT0Q1P2_9RHOB</name>
<evidence type="ECO:0000256" key="3">
    <source>
        <dbReference type="SAM" id="SignalP"/>
    </source>
</evidence>
<dbReference type="PROSITE" id="PS50208">
    <property type="entry name" value="CASPASE_P20"/>
    <property type="match status" value="1"/>
</dbReference>
<feature type="region of interest" description="Disordered" evidence="2">
    <location>
        <begin position="308"/>
        <end position="337"/>
    </location>
</feature>
<feature type="compositionally biased region" description="Low complexity" evidence="2">
    <location>
        <begin position="321"/>
        <end position="330"/>
    </location>
</feature>
<protein>
    <submittedName>
        <fullName evidence="5">Caspase domain-containing protein</fullName>
    </submittedName>
</protein>
<feature type="domain" description="Caspase family p20" evidence="4">
    <location>
        <begin position="27"/>
        <end position="160"/>
    </location>
</feature>
<dbReference type="Pfam" id="PF00656">
    <property type="entry name" value="Peptidase_C14"/>
    <property type="match status" value="1"/>
</dbReference>
<proteinExistence type="inferred from homology"/>
<dbReference type="InterPro" id="IPR011600">
    <property type="entry name" value="Pept_C14_caspase"/>
</dbReference>
<feature type="signal peptide" evidence="3">
    <location>
        <begin position="1"/>
        <end position="26"/>
    </location>
</feature>
<keyword evidence="6" id="KW-1185">Reference proteome</keyword>
<feature type="chain" id="PRO_5046427847" evidence="3">
    <location>
        <begin position="27"/>
        <end position="501"/>
    </location>
</feature>
<evidence type="ECO:0000256" key="2">
    <source>
        <dbReference type="SAM" id="MobiDB-lite"/>
    </source>
</evidence>
<dbReference type="InterPro" id="IPR029030">
    <property type="entry name" value="Caspase-like_dom_sf"/>
</dbReference>
<comment type="similarity">
    <text evidence="1">Belongs to the peptidase C14A family.</text>
</comment>
<dbReference type="PRINTS" id="PR00376">
    <property type="entry name" value="IL1BCENZYME"/>
</dbReference>
<comment type="caution">
    <text evidence="5">The sequence shown here is derived from an EMBL/GenBank/DDBJ whole genome shotgun (WGS) entry which is preliminary data.</text>
</comment>
<reference evidence="5" key="1">
    <citation type="submission" date="2022-05" db="EMBL/GenBank/DDBJ databases">
        <authorList>
            <person name="Park J.-S."/>
        </authorList>
    </citation>
    <scope>NUCLEOTIDE SEQUENCE</scope>
    <source>
        <strain evidence="5">2012CJ41-6</strain>
    </source>
</reference>
<dbReference type="InterPro" id="IPR015917">
    <property type="entry name" value="Pept_C14A"/>
</dbReference>
<organism evidence="5 6">
    <name type="scientific">Ruegeria spongiae</name>
    <dbReference type="NCBI Taxonomy" id="2942209"/>
    <lineage>
        <taxon>Bacteria</taxon>
        <taxon>Pseudomonadati</taxon>
        <taxon>Pseudomonadota</taxon>
        <taxon>Alphaproteobacteria</taxon>
        <taxon>Rhodobacterales</taxon>
        <taxon>Roseobacteraceae</taxon>
        <taxon>Ruegeria</taxon>
    </lineage>
</organism>
<dbReference type="InterPro" id="IPR052039">
    <property type="entry name" value="Caspase-related_regulators"/>
</dbReference>
<gene>
    <name evidence="5" type="ORF">M3P21_09415</name>
</gene>
<dbReference type="PANTHER" id="PTHR22576:SF37">
    <property type="entry name" value="MUCOSA-ASSOCIATED LYMPHOID TISSUE LYMPHOMA TRANSLOCATION PROTEIN 1"/>
    <property type="match status" value="1"/>
</dbReference>
<accession>A0ABT0Q1P2</accession>
<dbReference type="Proteomes" id="UP001203880">
    <property type="component" value="Unassembled WGS sequence"/>
</dbReference>
<sequence length="501" mass="54486">MKQKLIRTLRVITALLLLGWTGSALADPRIALVIGNSAYGSVTALDNPANDSRLISKKLEKMGFDVRLLTDSNQIEMKRAIAQFGRDLRQGGEETVGLFFYAGHGVQSFGSNYLLPVDVSLSDPADLDLMAVEARSILHQMASARNKTNIVILDACRNNPFEDLADMDDNGLAEMKAPTGTFLAYATNPGGVALDGEAGNSPFTQSLASHIEEPGMPIEQLFKAVRVDVLSQTRGLQTPWDTSSLTREFSFSPQQTPVPSFETEDLAWSAIKDSEDPVQIMLFLRAFPDSRHANPARERLQQVMSNSFAETRTDPEPAPEAPQVAAVQDPPSEPPEVNDTERLMFDLAASDNTINAYQTYLDSYPGGAFADQASERVAALELEAQTVTRKAEAQAEPATAQPGEVVTLNGRLTFGNDRIRGKTIAELVRGSPHYPPIEGLPEGLWKDQSCSGCHQWTPEALCTQAQTYAANPSSESIEKAHPYGGDFKANLRSWAQGGCLE</sequence>
<evidence type="ECO:0000313" key="5">
    <source>
        <dbReference type="EMBL" id="MCL6283745.1"/>
    </source>
</evidence>
<dbReference type="EMBL" id="JAMFMB010000009">
    <property type="protein sequence ID" value="MCL6283745.1"/>
    <property type="molecule type" value="Genomic_DNA"/>
</dbReference>
<dbReference type="PANTHER" id="PTHR22576">
    <property type="entry name" value="MUCOSA ASSOCIATED LYMPHOID TISSUE LYMPHOMA TRANSLOCATION PROTEIN 1/PARACASPASE"/>
    <property type="match status" value="1"/>
</dbReference>
<evidence type="ECO:0000256" key="1">
    <source>
        <dbReference type="ARBA" id="ARBA00010134"/>
    </source>
</evidence>
<keyword evidence="3" id="KW-0732">Signal</keyword>
<dbReference type="RefSeq" id="WP_249709401.1">
    <property type="nucleotide sequence ID" value="NZ_JAMFMB010000009.1"/>
</dbReference>
<evidence type="ECO:0000313" key="6">
    <source>
        <dbReference type="Proteomes" id="UP001203880"/>
    </source>
</evidence>
<dbReference type="SMART" id="SM00115">
    <property type="entry name" value="CASc"/>
    <property type="match status" value="1"/>
</dbReference>
<dbReference type="InterPro" id="IPR001309">
    <property type="entry name" value="Pept_C14_p20"/>
</dbReference>